<evidence type="ECO:0000313" key="2">
    <source>
        <dbReference type="EMBL" id="MFC7418587.1"/>
    </source>
</evidence>
<dbReference type="RefSeq" id="WP_380185660.1">
    <property type="nucleotide sequence ID" value="NZ_JBHTBQ010000004.1"/>
</dbReference>
<comment type="caution">
    <text evidence="2">The sequence shown here is derived from an EMBL/GenBank/DDBJ whole genome shotgun (WGS) entry which is preliminary data.</text>
</comment>
<feature type="transmembrane region" description="Helical" evidence="1">
    <location>
        <begin position="336"/>
        <end position="354"/>
    </location>
</feature>
<dbReference type="NCBIfam" id="NF008712">
    <property type="entry name" value="PRK11715.1-1"/>
    <property type="match status" value="1"/>
</dbReference>
<dbReference type="Proteomes" id="UP001596473">
    <property type="component" value="Unassembled WGS sequence"/>
</dbReference>
<dbReference type="PANTHER" id="PTHR30092">
    <property type="entry name" value="INNER MEMBRANE PROTEIN CRED"/>
    <property type="match status" value="1"/>
</dbReference>
<accession>A0ABW2QS75</accession>
<dbReference type="InterPro" id="IPR010364">
    <property type="entry name" value="Uncharacterised_IM_CreD"/>
</dbReference>
<sequence>MKLKWKIITIGLLMLGMLFVLNLVRHLVFERQQRAQEVRQEISQFSAGEQTVKGPFLVLPLTETTSKLIEQTTPQGKTSSWEESTSSRNIIISPEQFSAKGQLAVESLKRGIFEAPIYRSDLILSGRFALAPLSSYEQHPSSNREKISSRWGKPYLVLSLSDVRGIQNMGGTLAADTLNFEPGTAQAAISIHTPVNTAEDSAAVVAVAAPAPVAKTNLGNGVHAMIKLPDSGQSLDFKLNLKLSGSTQLLIEPVGKESHVALAGNWPHPSFSGNFAPVERSVTAQGFSARWQTSQLATGGAQTSKCSESECSSASLGLRLVDPVDRYVLNERTIKYAELFVLVIFGAVFLMALMRRIEIHPVQYALVGAALALFFLLTLSLSEHLGFAKAYLSAAAASVLLLGYYVSFVLAAWQRGMGFATVLAALYGLLYGILQSEDMALLMGSITLFGLLSCVMILTRKIDWQALRPTSTETVA</sequence>
<keyword evidence="3" id="KW-1185">Reference proteome</keyword>
<dbReference type="PIRSF" id="PIRSF004548">
    <property type="entry name" value="CreD"/>
    <property type="match status" value="1"/>
</dbReference>
<feature type="transmembrane region" description="Helical" evidence="1">
    <location>
        <begin position="440"/>
        <end position="458"/>
    </location>
</feature>
<keyword evidence="1" id="KW-0812">Transmembrane</keyword>
<reference evidence="3" key="1">
    <citation type="journal article" date="2019" name="Int. J. Syst. Evol. Microbiol.">
        <title>The Global Catalogue of Microorganisms (GCM) 10K type strain sequencing project: providing services to taxonomists for standard genome sequencing and annotation.</title>
        <authorList>
            <consortium name="The Broad Institute Genomics Platform"/>
            <consortium name="The Broad Institute Genome Sequencing Center for Infectious Disease"/>
            <person name="Wu L."/>
            <person name="Ma J."/>
        </authorList>
    </citation>
    <scope>NUCLEOTIDE SEQUENCE [LARGE SCALE GENOMIC DNA]</scope>
    <source>
        <strain evidence="3">CCUG 62945</strain>
    </source>
</reference>
<feature type="transmembrane region" description="Helical" evidence="1">
    <location>
        <begin position="417"/>
        <end position="434"/>
    </location>
</feature>
<organism evidence="2 3">
    <name type="scientific">Iodobacter arcticus</name>
    <dbReference type="NCBI Taxonomy" id="590593"/>
    <lineage>
        <taxon>Bacteria</taxon>
        <taxon>Pseudomonadati</taxon>
        <taxon>Pseudomonadota</taxon>
        <taxon>Betaproteobacteria</taxon>
        <taxon>Neisseriales</taxon>
        <taxon>Chitinibacteraceae</taxon>
        <taxon>Iodobacter</taxon>
    </lineage>
</organism>
<evidence type="ECO:0000256" key="1">
    <source>
        <dbReference type="SAM" id="Phobius"/>
    </source>
</evidence>
<keyword evidence="1" id="KW-1133">Transmembrane helix</keyword>
<evidence type="ECO:0000313" key="3">
    <source>
        <dbReference type="Proteomes" id="UP001596473"/>
    </source>
</evidence>
<protein>
    <submittedName>
        <fullName evidence="2">Cell envelope integrity protein CreD</fullName>
    </submittedName>
</protein>
<gene>
    <name evidence="2" type="primary">creD</name>
    <name evidence="2" type="ORF">ACFQNF_01680</name>
</gene>
<feature type="transmembrane region" description="Helical" evidence="1">
    <location>
        <begin position="361"/>
        <end position="379"/>
    </location>
</feature>
<name>A0ABW2QS75_9NEIS</name>
<dbReference type="EMBL" id="JBHTBQ010000004">
    <property type="protein sequence ID" value="MFC7418587.1"/>
    <property type="molecule type" value="Genomic_DNA"/>
</dbReference>
<feature type="transmembrane region" description="Helical" evidence="1">
    <location>
        <begin position="391"/>
        <end position="410"/>
    </location>
</feature>
<proteinExistence type="predicted"/>
<keyword evidence="1" id="KW-0472">Membrane</keyword>
<feature type="transmembrane region" description="Helical" evidence="1">
    <location>
        <begin position="7"/>
        <end position="28"/>
    </location>
</feature>
<dbReference type="PANTHER" id="PTHR30092:SF0">
    <property type="entry name" value="INNER MEMBRANE PROTEIN CRED"/>
    <property type="match status" value="1"/>
</dbReference>
<dbReference type="Pfam" id="PF06123">
    <property type="entry name" value="CreD"/>
    <property type="match status" value="1"/>
</dbReference>